<dbReference type="Proteomes" id="UP000002866">
    <property type="component" value="Chromosome 3"/>
</dbReference>
<evidence type="ECO:0000313" key="2">
    <source>
        <dbReference type="Proteomes" id="UP000002866"/>
    </source>
</evidence>
<dbReference type="GeneID" id="14494881"/>
<sequence>MSVSGLMRYGAELTIVAMLLAALRRESGVALAVNVGDAGWIIERWLLWGERCYDAFRRYAKRSSYFGKIGIVPKTGNLNEPAGNPTGFFVF</sequence>
<dbReference type="InterPro" id="IPR013726">
    <property type="entry name" value="Mitofissin"/>
</dbReference>
<evidence type="ECO:0000313" key="1">
    <source>
        <dbReference type="EMBL" id="CCH59913.1"/>
    </source>
</evidence>
<dbReference type="EMBL" id="HE806318">
    <property type="protein sequence ID" value="CCH59913.1"/>
    <property type="molecule type" value="Genomic_DNA"/>
</dbReference>
<dbReference type="KEGG" id="tbl:TBLA_0C00980"/>
<gene>
    <name evidence="1" type="primary">TBLA0C00980</name>
    <name evidence="1" type="ORF">TBLA_0C00980</name>
</gene>
<dbReference type="OMA" id="WGEYLFD"/>
<reference evidence="1 2" key="1">
    <citation type="journal article" date="2011" name="Proc. Natl. Acad. Sci. U.S.A.">
        <title>Evolutionary erosion of yeast sex chromosomes by mating-type switching accidents.</title>
        <authorList>
            <person name="Gordon J.L."/>
            <person name="Armisen D."/>
            <person name="Proux-Wera E."/>
            <person name="Oheigeartaigh S.S."/>
            <person name="Byrne K.P."/>
            <person name="Wolfe K.H."/>
        </authorList>
    </citation>
    <scope>NUCLEOTIDE SEQUENCE [LARGE SCALE GENOMIC DNA]</scope>
    <source>
        <strain evidence="2">ATCC 34711 / CBS 6284 / DSM 70876 / NBRC 10599 / NRRL Y-10934 / UCD 77-7</strain>
    </source>
</reference>
<dbReference type="Pfam" id="PF08520">
    <property type="entry name" value="Mitofissin"/>
    <property type="match status" value="1"/>
</dbReference>
<proteinExistence type="predicted"/>
<name>I2H0L1_HENB6</name>
<dbReference type="HOGENOM" id="CLU_151392_0_1_1"/>
<dbReference type="FunCoup" id="I2H0L1">
    <property type="interactions" value="1"/>
</dbReference>
<dbReference type="InParanoid" id="I2H0L1"/>
<accession>I2H0L1</accession>
<dbReference type="RefSeq" id="XP_004179432.1">
    <property type="nucleotide sequence ID" value="XM_004179384.1"/>
</dbReference>
<keyword evidence="2" id="KW-1185">Reference proteome</keyword>
<protein>
    <submittedName>
        <fullName evidence="1">Uncharacterized protein</fullName>
    </submittedName>
</protein>
<organism evidence="1 2">
    <name type="scientific">Henningerozyma blattae (strain ATCC 34711 / CBS 6284 / DSM 70876 / NBRC 10599 / NRRL Y-10934 / UCD 77-7)</name>
    <name type="common">Yeast</name>
    <name type="synonym">Tetrapisispora blattae</name>
    <dbReference type="NCBI Taxonomy" id="1071380"/>
    <lineage>
        <taxon>Eukaryota</taxon>
        <taxon>Fungi</taxon>
        <taxon>Dikarya</taxon>
        <taxon>Ascomycota</taxon>
        <taxon>Saccharomycotina</taxon>
        <taxon>Saccharomycetes</taxon>
        <taxon>Saccharomycetales</taxon>
        <taxon>Saccharomycetaceae</taxon>
        <taxon>Henningerozyma</taxon>
    </lineage>
</organism>
<dbReference type="AlphaFoldDB" id="I2H0L1"/>
<dbReference type="OrthoDB" id="16824at2759"/>